<reference evidence="1 2" key="1">
    <citation type="journal article" date="2008" name="Nature">
        <title>The genome of Laccaria bicolor provides insights into mycorrhizal symbiosis.</title>
        <authorList>
            <person name="Martin F."/>
            <person name="Aerts A."/>
            <person name="Ahren D."/>
            <person name="Brun A."/>
            <person name="Danchin E.G.J."/>
            <person name="Duchaussoy F."/>
            <person name="Gibon J."/>
            <person name="Kohler A."/>
            <person name="Lindquist E."/>
            <person name="Pereda V."/>
            <person name="Salamov A."/>
            <person name="Shapiro H.J."/>
            <person name="Wuyts J."/>
            <person name="Blaudez D."/>
            <person name="Buee M."/>
            <person name="Brokstein P."/>
            <person name="Canbaeck B."/>
            <person name="Cohen D."/>
            <person name="Courty P.E."/>
            <person name="Coutinho P.M."/>
            <person name="Delaruelle C."/>
            <person name="Detter J.C."/>
            <person name="Deveau A."/>
            <person name="DiFazio S."/>
            <person name="Duplessis S."/>
            <person name="Fraissinet-Tachet L."/>
            <person name="Lucic E."/>
            <person name="Frey-Klett P."/>
            <person name="Fourrey C."/>
            <person name="Feussner I."/>
            <person name="Gay G."/>
            <person name="Grimwood J."/>
            <person name="Hoegger P.J."/>
            <person name="Jain P."/>
            <person name="Kilaru S."/>
            <person name="Labbe J."/>
            <person name="Lin Y.C."/>
            <person name="Legue V."/>
            <person name="Le Tacon F."/>
            <person name="Marmeisse R."/>
            <person name="Melayah D."/>
            <person name="Montanini B."/>
            <person name="Muratet M."/>
            <person name="Nehls U."/>
            <person name="Niculita-Hirzel H."/>
            <person name="Oudot-Le Secq M.P."/>
            <person name="Peter M."/>
            <person name="Quesneville H."/>
            <person name="Rajashekar B."/>
            <person name="Reich M."/>
            <person name="Rouhier N."/>
            <person name="Schmutz J."/>
            <person name="Yin T."/>
            <person name="Chalot M."/>
            <person name="Henrissat B."/>
            <person name="Kuees U."/>
            <person name="Lucas S."/>
            <person name="Van de Peer Y."/>
            <person name="Podila G.K."/>
            <person name="Polle A."/>
            <person name="Pukkila P.J."/>
            <person name="Richardson P.M."/>
            <person name="Rouze P."/>
            <person name="Sanders I.R."/>
            <person name="Stajich J.E."/>
            <person name="Tunlid A."/>
            <person name="Tuskan G."/>
            <person name="Grigoriev I.V."/>
        </authorList>
    </citation>
    <scope>NUCLEOTIDE SEQUENCE [LARGE SCALE GENOMIC DNA]</scope>
    <source>
        <strain evidence="2">S238N-H82 / ATCC MYA-4686</strain>
    </source>
</reference>
<dbReference type="HOGENOM" id="CLU_2050072_0_0_1"/>
<keyword evidence="2" id="KW-1185">Reference proteome</keyword>
<dbReference type="RefSeq" id="XP_001886831.1">
    <property type="nucleotide sequence ID" value="XM_001886796.1"/>
</dbReference>
<gene>
    <name evidence="1" type="ORF">LACBIDRAFT_332348</name>
</gene>
<organism evidence="2">
    <name type="scientific">Laccaria bicolor (strain S238N-H82 / ATCC MYA-4686)</name>
    <name type="common">Bicoloured deceiver</name>
    <name type="synonym">Laccaria laccata var. bicolor</name>
    <dbReference type="NCBI Taxonomy" id="486041"/>
    <lineage>
        <taxon>Eukaryota</taxon>
        <taxon>Fungi</taxon>
        <taxon>Dikarya</taxon>
        <taxon>Basidiomycota</taxon>
        <taxon>Agaricomycotina</taxon>
        <taxon>Agaricomycetes</taxon>
        <taxon>Agaricomycetidae</taxon>
        <taxon>Agaricales</taxon>
        <taxon>Agaricineae</taxon>
        <taxon>Hydnangiaceae</taxon>
        <taxon>Laccaria</taxon>
    </lineage>
</organism>
<accession>B0DSF7</accession>
<dbReference type="AlphaFoldDB" id="B0DSF7"/>
<dbReference type="Proteomes" id="UP000001194">
    <property type="component" value="Unassembled WGS sequence"/>
</dbReference>
<evidence type="ECO:0000313" key="2">
    <source>
        <dbReference type="Proteomes" id="UP000001194"/>
    </source>
</evidence>
<protein>
    <submittedName>
        <fullName evidence="1">Predicted protein</fullName>
    </submittedName>
</protein>
<sequence length="120" mass="13188">MIFLGAKSPTSPAEKLMEIIVALKWTRCLEANPADVPYRTACYGHHCAVTWRFQGAKLAEVALELFYNPALCLIRHNMPSAVQLCSTNNVHGNPRDEAKRTRPIATRVLKNGGGEVVAIS</sequence>
<evidence type="ECO:0000313" key="1">
    <source>
        <dbReference type="EMBL" id="EDR02468.1"/>
    </source>
</evidence>
<proteinExistence type="predicted"/>
<dbReference type="OrthoDB" id="10460064at2759"/>
<dbReference type="EMBL" id="DS547130">
    <property type="protein sequence ID" value="EDR02468.1"/>
    <property type="molecule type" value="Genomic_DNA"/>
</dbReference>
<dbReference type="KEGG" id="lbc:LACBIDRAFT_332348"/>
<dbReference type="InParanoid" id="B0DSF7"/>
<name>B0DSF7_LACBS</name>
<dbReference type="GeneID" id="6082559"/>